<dbReference type="EMBL" id="JARQZJ010000064">
    <property type="protein sequence ID" value="KAK9880274.1"/>
    <property type="molecule type" value="Genomic_DNA"/>
</dbReference>
<gene>
    <name evidence="2" type="ORF">WA026_010147</name>
</gene>
<keyword evidence="3" id="KW-1185">Reference proteome</keyword>
<feature type="signal peptide" evidence="1">
    <location>
        <begin position="1"/>
        <end position="21"/>
    </location>
</feature>
<accession>A0AAW1ULI5</accession>
<sequence length="355" mass="40412">MNSHEILTILMNVFLLKFSVQDNLYIYTDNTIEIGVVIDKKFLEEKSKQLGDPMENIMEIVSNELLKYKSKVNVQYSTDININYRKDLFGIVAIASCENSWRLFEQADNVILPFIAVTDMDCPRLPTGKAISIPLLENGQEIPQLLLDLRTSGTLKWNSLILLHDSSIGGDMVSRVTSCLTKEFTKLSIDPLALSLIKINNNRTKDARIQILEEIAKISTGKLGSQYLVICFKDIVDIVMDAVDTLKLVDADSQWLYIISETNHHKKGYFKVLNKRIKFGSNVAFIYNSTSSDNECEGGVYCNFRILLRGYLSALQEILNDEFNAEDDFSGEEWEAIRPSKSDRRTTLINKLRVR</sequence>
<protein>
    <submittedName>
        <fullName evidence="2">Uncharacterized protein</fullName>
    </submittedName>
</protein>
<name>A0AAW1ULI5_9CUCU</name>
<organism evidence="2 3">
    <name type="scientific">Henosepilachna vigintioctopunctata</name>
    <dbReference type="NCBI Taxonomy" id="420089"/>
    <lineage>
        <taxon>Eukaryota</taxon>
        <taxon>Metazoa</taxon>
        <taxon>Ecdysozoa</taxon>
        <taxon>Arthropoda</taxon>
        <taxon>Hexapoda</taxon>
        <taxon>Insecta</taxon>
        <taxon>Pterygota</taxon>
        <taxon>Neoptera</taxon>
        <taxon>Endopterygota</taxon>
        <taxon>Coleoptera</taxon>
        <taxon>Polyphaga</taxon>
        <taxon>Cucujiformia</taxon>
        <taxon>Coccinelloidea</taxon>
        <taxon>Coccinellidae</taxon>
        <taxon>Epilachninae</taxon>
        <taxon>Epilachnini</taxon>
        <taxon>Henosepilachna</taxon>
    </lineage>
</organism>
<dbReference type="AlphaFoldDB" id="A0AAW1ULI5"/>
<feature type="chain" id="PRO_5043318168" evidence="1">
    <location>
        <begin position="22"/>
        <end position="355"/>
    </location>
</feature>
<evidence type="ECO:0000256" key="1">
    <source>
        <dbReference type="SAM" id="SignalP"/>
    </source>
</evidence>
<evidence type="ECO:0000313" key="3">
    <source>
        <dbReference type="Proteomes" id="UP001431783"/>
    </source>
</evidence>
<reference evidence="2 3" key="1">
    <citation type="submission" date="2023-03" db="EMBL/GenBank/DDBJ databases">
        <title>Genome insight into feeding habits of ladybird beetles.</title>
        <authorList>
            <person name="Li H.-S."/>
            <person name="Huang Y.-H."/>
            <person name="Pang H."/>
        </authorList>
    </citation>
    <scope>NUCLEOTIDE SEQUENCE [LARGE SCALE GENOMIC DNA]</scope>
    <source>
        <strain evidence="2">SYSU_2023b</strain>
        <tissue evidence="2">Whole body</tissue>
    </source>
</reference>
<comment type="caution">
    <text evidence="2">The sequence shown here is derived from an EMBL/GenBank/DDBJ whole genome shotgun (WGS) entry which is preliminary data.</text>
</comment>
<evidence type="ECO:0000313" key="2">
    <source>
        <dbReference type="EMBL" id="KAK9880274.1"/>
    </source>
</evidence>
<keyword evidence="1" id="KW-0732">Signal</keyword>
<dbReference type="Proteomes" id="UP001431783">
    <property type="component" value="Unassembled WGS sequence"/>
</dbReference>
<proteinExistence type="predicted"/>